<dbReference type="Gene3D" id="1.20.5.170">
    <property type="match status" value="1"/>
</dbReference>
<dbReference type="PANTHER" id="PTHR37012:SF2">
    <property type="entry name" value="BZIP DOMAIN-CONTAINING PROTEIN-RELATED"/>
    <property type="match status" value="1"/>
</dbReference>
<dbReference type="InterPro" id="IPR021833">
    <property type="entry name" value="DUF3425"/>
</dbReference>
<organism evidence="3 4">
    <name type="scientific">Fusarium langsethiae</name>
    <dbReference type="NCBI Taxonomy" id="179993"/>
    <lineage>
        <taxon>Eukaryota</taxon>
        <taxon>Fungi</taxon>
        <taxon>Dikarya</taxon>
        <taxon>Ascomycota</taxon>
        <taxon>Pezizomycotina</taxon>
        <taxon>Sordariomycetes</taxon>
        <taxon>Hypocreomycetidae</taxon>
        <taxon>Hypocreales</taxon>
        <taxon>Nectriaceae</taxon>
        <taxon>Fusarium</taxon>
    </lineage>
</organism>
<feature type="compositionally biased region" description="Polar residues" evidence="2">
    <location>
        <begin position="229"/>
        <end position="251"/>
    </location>
</feature>
<reference evidence="3 4" key="1">
    <citation type="submission" date="2015-04" db="EMBL/GenBank/DDBJ databases">
        <title>The draft genome sequence of Fusarium langsethiae, a T-2/HT-2 mycotoxin producer.</title>
        <authorList>
            <person name="Lysoe E."/>
            <person name="Divon H.H."/>
            <person name="Terzi V."/>
            <person name="Orru L."/>
            <person name="Lamontanara A."/>
            <person name="Kolseth A.-K."/>
            <person name="Frandsen R.J."/>
            <person name="Nielsen K."/>
            <person name="Thrane U."/>
        </authorList>
    </citation>
    <scope>NUCLEOTIDE SEQUENCE [LARGE SCALE GENOMIC DNA]</scope>
    <source>
        <strain evidence="3 4">Fl201059</strain>
    </source>
</reference>
<dbReference type="Proteomes" id="UP000037904">
    <property type="component" value="Unassembled WGS sequence"/>
</dbReference>
<comment type="caution">
    <text evidence="3">The sequence shown here is derived from an EMBL/GenBank/DDBJ whole genome shotgun (WGS) entry which is preliminary data.</text>
</comment>
<feature type="region of interest" description="Disordered" evidence="2">
    <location>
        <begin position="1"/>
        <end position="73"/>
    </location>
</feature>
<dbReference type="EMBL" id="JXCE01001150">
    <property type="protein sequence ID" value="KPA35413.1"/>
    <property type="molecule type" value="Genomic_DNA"/>
</dbReference>
<feature type="region of interest" description="Disordered" evidence="2">
    <location>
        <begin position="183"/>
        <end position="252"/>
    </location>
</feature>
<accession>A0A0M9ELB7</accession>
<sequence>MASGQGPGPGQEPDTPGTVHSPAGQGLGPGPDDDAMSLKRDADMVNPSSPATNDESAKRRKKSGPGSRGVANLTPEQLAKKRANDREAQRAIRERTKNQIDTLERRIQELTNQQPYQELQSVLRAKEAVEQENADIKRRLAGIVAMLQPIIGQSAIEQAYVSPAQTYAPPVQHTATLGIHNSHHNNAHAASTPGSAASPPSHEPPSQAHWHLLQQQQQQQQHSHHRSPHTSTGGTANAETQAASQLTQQRRSLQHGLDMGPERLGLEFLLEPSQRVNRIQNGVNGAQDTPQFHHVPMKHDWTGVNQERALHSRSASWGSQGKPGHPSQEQQHQCQHQAQPQQSLSAAHTPESSHSPGYSPALSTAGRLIPPRSDPNTVGSAAPIKNCPPTCPLDSLLLDFLSERRQRAADGLPTQDVVGPRYPSVSSLLNPANSAYSHPLSKVFTDILATFPDISTLPERVAVLYMMFLVMRWQIEPTQENYDRLPEWMVPLPCQTTISHSAWLDHIPFPKMRERLILDHNPSLYPFDNFFVPFTTTLSLSWPYEETDTLLQDPESDELMINPVFERHLRNLDNWKLGDAFAKAFPNLAGTFNLKQSTSPRPSSSGSRRQTAWPIINQWRIYFGGAVV</sequence>
<feature type="region of interest" description="Disordered" evidence="2">
    <location>
        <begin position="311"/>
        <end position="385"/>
    </location>
</feature>
<evidence type="ECO:0000256" key="2">
    <source>
        <dbReference type="SAM" id="MobiDB-lite"/>
    </source>
</evidence>
<gene>
    <name evidence="3" type="ORF">FLAG1_11887</name>
</gene>
<evidence type="ECO:0000313" key="3">
    <source>
        <dbReference type="EMBL" id="KPA35413.1"/>
    </source>
</evidence>
<protein>
    <submittedName>
        <fullName evidence="3">Bzip transcription factor</fullName>
    </submittedName>
</protein>
<feature type="compositionally biased region" description="Low complexity" evidence="2">
    <location>
        <begin position="327"/>
        <end position="348"/>
    </location>
</feature>
<dbReference type="Pfam" id="PF11905">
    <property type="entry name" value="DUF3425"/>
    <property type="match status" value="1"/>
</dbReference>
<name>A0A0M9ELB7_FUSLA</name>
<feature type="coiled-coil region" evidence="1">
    <location>
        <begin position="86"/>
        <end position="139"/>
    </location>
</feature>
<dbReference type="AlphaFoldDB" id="A0A0M9ELB7"/>
<feature type="compositionally biased region" description="Low complexity" evidence="2">
    <location>
        <begin position="187"/>
        <end position="221"/>
    </location>
</feature>
<dbReference type="CDD" id="cd14688">
    <property type="entry name" value="bZIP_YAP"/>
    <property type="match status" value="1"/>
</dbReference>
<dbReference type="PANTHER" id="PTHR37012">
    <property type="entry name" value="B-ZIP TRANSCRIPTION FACTOR (EUROFUNG)-RELATED"/>
    <property type="match status" value="1"/>
</dbReference>
<keyword evidence="1" id="KW-0175">Coiled coil</keyword>
<proteinExistence type="predicted"/>
<evidence type="ECO:0000256" key="1">
    <source>
        <dbReference type="SAM" id="Coils"/>
    </source>
</evidence>
<dbReference type="OrthoDB" id="4161589at2759"/>
<evidence type="ECO:0000313" key="4">
    <source>
        <dbReference type="Proteomes" id="UP000037904"/>
    </source>
</evidence>
<keyword evidence="4" id="KW-1185">Reference proteome</keyword>